<keyword evidence="3" id="KW-1185">Reference proteome</keyword>
<keyword evidence="1" id="KW-1133">Transmembrane helix</keyword>
<feature type="transmembrane region" description="Helical" evidence="1">
    <location>
        <begin position="63"/>
        <end position="80"/>
    </location>
</feature>
<gene>
    <name evidence="2" type="primary">AVEN_142535_1</name>
    <name evidence="2" type="ORF">NPIL_172151</name>
</gene>
<dbReference type="AlphaFoldDB" id="A0A8X6MSS5"/>
<protein>
    <submittedName>
        <fullName evidence="2">Uncharacterized protein</fullName>
    </submittedName>
</protein>
<name>A0A8X6MSS5_NEPPI</name>
<dbReference type="Proteomes" id="UP000887013">
    <property type="component" value="Unassembled WGS sequence"/>
</dbReference>
<dbReference type="EMBL" id="BMAW01096673">
    <property type="protein sequence ID" value="GFS75876.1"/>
    <property type="molecule type" value="Genomic_DNA"/>
</dbReference>
<feature type="transmembrane region" description="Helical" evidence="1">
    <location>
        <begin position="108"/>
        <end position="133"/>
    </location>
</feature>
<keyword evidence="1" id="KW-0812">Transmembrane</keyword>
<feature type="transmembrane region" description="Helical" evidence="1">
    <location>
        <begin position="328"/>
        <end position="354"/>
    </location>
</feature>
<accession>A0A8X6MSS5</accession>
<keyword evidence="1" id="KW-0472">Membrane</keyword>
<organism evidence="2 3">
    <name type="scientific">Nephila pilipes</name>
    <name type="common">Giant wood spider</name>
    <name type="synonym">Nephila maculata</name>
    <dbReference type="NCBI Taxonomy" id="299642"/>
    <lineage>
        <taxon>Eukaryota</taxon>
        <taxon>Metazoa</taxon>
        <taxon>Ecdysozoa</taxon>
        <taxon>Arthropoda</taxon>
        <taxon>Chelicerata</taxon>
        <taxon>Arachnida</taxon>
        <taxon>Araneae</taxon>
        <taxon>Araneomorphae</taxon>
        <taxon>Entelegynae</taxon>
        <taxon>Araneoidea</taxon>
        <taxon>Nephilidae</taxon>
        <taxon>Nephila</taxon>
    </lineage>
</organism>
<feature type="transmembrane region" description="Helical" evidence="1">
    <location>
        <begin position="154"/>
        <end position="177"/>
    </location>
</feature>
<evidence type="ECO:0000313" key="2">
    <source>
        <dbReference type="EMBL" id="GFS75876.1"/>
    </source>
</evidence>
<feature type="transmembrane region" description="Helical" evidence="1">
    <location>
        <begin position="264"/>
        <end position="284"/>
    </location>
</feature>
<proteinExistence type="predicted"/>
<comment type="caution">
    <text evidence="2">The sequence shown here is derived from an EMBL/GenBank/DDBJ whole genome shotgun (WGS) entry which is preliminary data.</text>
</comment>
<evidence type="ECO:0000256" key="1">
    <source>
        <dbReference type="SAM" id="Phobius"/>
    </source>
</evidence>
<reference evidence="2" key="1">
    <citation type="submission" date="2020-08" db="EMBL/GenBank/DDBJ databases">
        <title>Multicomponent nature underlies the extraordinary mechanical properties of spider dragline silk.</title>
        <authorList>
            <person name="Kono N."/>
            <person name="Nakamura H."/>
            <person name="Mori M."/>
            <person name="Yoshida Y."/>
            <person name="Ohtoshi R."/>
            <person name="Malay A.D."/>
            <person name="Moran D.A.P."/>
            <person name="Tomita M."/>
            <person name="Numata K."/>
            <person name="Arakawa K."/>
        </authorList>
    </citation>
    <scope>NUCLEOTIDE SEQUENCE</scope>
</reference>
<evidence type="ECO:0000313" key="3">
    <source>
        <dbReference type="Proteomes" id="UP000887013"/>
    </source>
</evidence>
<feature type="transmembrane region" description="Helical" evidence="1">
    <location>
        <begin position="231"/>
        <end position="252"/>
    </location>
</feature>
<sequence length="363" mass="42012">MPILFLFHLMGLETIPYPHSIKGKKLFSFVWDSPKHTFKIILFLDVVTQSMWLISVSRRQSDWAMLLIILLQMSVYISLLRSRAKIRLLLKKLSGISNTFLSARRWRILRISVIVYCVIMFVMCIINQIGYFCTKARKYQHNEIQRSANVPEELKEHFFFITDIFWMSGFVMTYGIVRCFIGYYSFACICIKSCLTNFILKSEILISHCDYERIFRIHEDISEVMALANEFLSYPAFINVLCNMGALFGFGYSVAFYSSNDIEIYSLLIYGIVENVMGLLLLVVPAAGCNRALNQAQETISSLPGWLPQHSKVLKMHIRRRRGKTFHLTLWNIYVIKESLLISAFGSLLTYGFLVGNIKISNQ</sequence>
<dbReference type="OrthoDB" id="5800391at2759"/>